<dbReference type="PANTHER" id="PTHR38479:SF2">
    <property type="entry name" value="WINGED HELIX DNA-BINDING DOMAIN-CONTAINING PROTEIN"/>
    <property type="match status" value="1"/>
</dbReference>
<dbReference type="Pfam" id="PF06224">
    <property type="entry name" value="AlkZ-like"/>
    <property type="match status" value="1"/>
</dbReference>
<name>A0A098BUH2_9NOCA</name>
<reference evidence="1 2" key="1">
    <citation type="journal article" date="2014" name="Genome Announc.">
        <title>Draft Genome Sequence of Propane- and Butane-Oxidizing Actinobacterium Rhodococcus ruber IEGM 231.</title>
        <authorList>
            <person name="Ivshina I.B."/>
            <person name="Kuyukina M.S."/>
            <person name="Krivoruchko A.V."/>
            <person name="Barbe V."/>
            <person name="Fischer C."/>
        </authorList>
    </citation>
    <scope>NUCLEOTIDE SEQUENCE [LARGE SCALE GENOMIC DNA]</scope>
</reference>
<proteinExistence type="predicted"/>
<dbReference type="EMBL" id="CCSD01000111">
    <property type="protein sequence ID" value="CDZ92363.1"/>
    <property type="molecule type" value="Genomic_DNA"/>
</dbReference>
<dbReference type="AlphaFoldDB" id="A0A098BUH2"/>
<dbReference type="InterPro" id="IPR009351">
    <property type="entry name" value="AlkZ-like"/>
</dbReference>
<dbReference type="RefSeq" id="WP_040275585.1">
    <property type="nucleotide sequence ID" value="NZ_JAJNCM010000010.1"/>
</dbReference>
<sequence length="368" mass="40212">MTPRTLTVRALGRATLARQHLLHRADLPVLDAVEHLLGLQAQAPTPPYFALWARLRRFRPAALADLIEGRHVVRTVLMRGTVFAVSAADAAALRDWVQPLLDRDLATNTQYAAGLAGVDLRELAAAGRDLLGDAPRSLQELRPLLAERFPGRDPAALAYGLRNLLPLVQVPPRGLWGRSGQPRLTPLDEWTGRGPARPDPAVVLRRYLAAFGPASVRDAQAWSGLTRLGEVFERLRPSLEVFRDENGVELFDLPDAPRPDPAAPAPVRILAPYDNVLLSHADRTRIVSDEHRRWIVTQNGIVRSAVLVDGTVAGTAKLAVAKDSAVLEVTPWRRLTARQRSAVEAEGLRLARFGGATAPTHEVRFPAG</sequence>
<evidence type="ECO:0008006" key="3">
    <source>
        <dbReference type="Google" id="ProtNLM"/>
    </source>
</evidence>
<gene>
    <name evidence="1" type="ORF">RHRU231_950013</name>
</gene>
<dbReference type="PANTHER" id="PTHR38479">
    <property type="entry name" value="LMO0824 PROTEIN"/>
    <property type="match status" value="1"/>
</dbReference>
<dbReference type="eggNOG" id="COG3214">
    <property type="taxonomic scope" value="Bacteria"/>
</dbReference>
<evidence type="ECO:0000313" key="1">
    <source>
        <dbReference type="EMBL" id="CDZ92363.1"/>
    </source>
</evidence>
<accession>A0A098BUH2</accession>
<organism evidence="1 2">
    <name type="scientific">Rhodococcus ruber</name>
    <dbReference type="NCBI Taxonomy" id="1830"/>
    <lineage>
        <taxon>Bacteria</taxon>
        <taxon>Bacillati</taxon>
        <taxon>Actinomycetota</taxon>
        <taxon>Actinomycetes</taxon>
        <taxon>Mycobacteriales</taxon>
        <taxon>Nocardiaceae</taxon>
        <taxon>Rhodococcus</taxon>
    </lineage>
</organism>
<dbReference type="OrthoDB" id="9148135at2"/>
<evidence type="ECO:0000313" key="2">
    <source>
        <dbReference type="Proteomes" id="UP000042997"/>
    </source>
</evidence>
<protein>
    <recommendedName>
        <fullName evidence="3">Winged helix DNA-binding domain-containing protein</fullName>
    </recommendedName>
</protein>
<dbReference type="Proteomes" id="UP000042997">
    <property type="component" value="Unassembled WGS sequence"/>
</dbReference>